<gene>
    <name evidence="2" type="ORF">HNQ86_002079</name>
    <name evidence="1" type="ORF">LF63_0100805</name>
</gene>
<dbReference type="Proteomes" id="UP000029708">
    <property type="component" value="Unassembled WGS sequence"/>
</dbReference>
<dbReference type="Proteomes" id="UP000560000">
    <property type="component" value="Unassembled WGS sequence"/>
</dbReference>
<evidence type="ECO:0000313" key="2">
    <source>
        <dbReference type="EMBL" id="MBB6184734.1"/>
    </source>
</evidence>
<dbReference type="OrthoDB" id="5956924at2"/>
<organism evidence="1 3">
    <name type="scientific">Oleiagrimonas soli</name>
    <dbReference type="NCBI Taxonomy" id="1543381"/>
    <lineage>
        <taxon>Bacteria</taxon>
        <taxon>Pseudomonadati</taxon>
        <taxon>Pseudomonadota</taxon>
        <taxon>Gammaproteobacteria</taxon>
        <taxon>Lysobacterales</taxon>
        <taxon>Rhodanobacteraceae</taxon>
        <taxon>Oleiagrimonas</taxon>
    </lineage>
</organism>
<accession>A0A099CYN3</accession>
<evidence type="ECO:0000313" key="1">
    <source>
        <dbReference type="EMBL" id="KGI79068.1"/>
    </source>
</evidence>
<dbReference type="HOGENOM" id="CLU_1584620_0_0_6"/>
<evidence type="ECO:0000313" key="4">
    <source>
        <dbReference type="Proteomes" id="UP000560000"/>
    </source>
</evidence>
<protein>
    <recommendedName>
        <fullName evidence="5">DUF4340 domain-containing protein</fullName>
    </recommendedName>
</protein>
<dbReference type="STRING" id="1543381.LF63_0100805"/>
<dbReference type="EMBL" id="JACHET010000001">
    <property type="protein sequence ID" value="MBB6184734.1"/>
    <property type="molecule type" value="Genomic_DNA"/>
</dbReference>
<reference evidence="2 4" key="2">
    <citation type="submission" date="2020-08" db="EMBL/GenBank/DDBJ databases">
        <title>Genomic Encyclopedia of Type Strains, Phase IV (KMG-IV): sequencing the most valuable type-strain genomes for metagenomic binning, comparative biology and taxonomic classification.</title>
        <authorList>
            <person name="Goeker M."/>
        </authorList>
    </citation>
    <scope>NUCLEOTIDE SEQUENCE [LARGE SCALE GENOMIC DNA]</scope>
    <source>
        <strain evidence="2 4">DSM 107085</strain>
    </source>
</reference>
<keyword evidence="3" id="KW-1185">Reference proteome</keyword>
<comment type="caution">
    <text evidence="1">The sequence shown here is derived from an EMBL/GenBank/DDBJ whole genome shotgun (WGS) entry which is preliminary data.</text>
</comment>
<dbReference type="EMBL" id="JROI01000003">
    <property type="protein sequence ID" value="KGI79068.1"/>
    <property type="molecule type" value="Genomic_DNA"/>
</dbReference>
<evidence type="ECO:0000313" key="3">
    <source>
        <dbReference type="Proteomes" id="UP000029708"/>
    </source>
</evidence>
<dbReference type="RefSeq" id="WP_043098993.1">
    <property type="nucleotide sequence ID" value="NZ_JACHET010000001.1"/>
</dbReference>
<proteinExistence type="predicted"/>
<evidence type="ECO:0008006" key="5">
    <source>
        <dbReference type="Google" id="ProtNLM"/>
    </source>
</evidence>
<sequence>MRSAWPRVLGGVALLALVALAWWQWRSDRAAAPGTLLHLDPVQVQRIEVIWPGQPPEKYQRKDGRWWQQTPTPQPLTDASRVEAMAEIAAAPVQRWLSETHPDLHALGLRPPQLILRLDGHELDYGVMTPFGPNRYVRVGGRIAVVHAQYAPRAAAAKRISAGP</sequence>
<dbReference type="AlphaFoldDB" id="A0A099CYN3"/>
<name>A0A099CYN3_9GAMM</name>
<reference evidence="1 3" key="1">
    <citation type="submission" date="2014-09" db="EMBL/GenBank/DDBJ databases">
        <title>Xanthomonadaceae 3.5X direct submission.</title>
        <authorList>
            <person name="Fang T."/>
            <person name="Wang H."/>
        </authorList>
    </citation>
    <scope>NUCLEOTIDE SEQUENCE [LARGE SCALE GENOMIC DNA]</scope>
    <source>
        <strain evidence="1 3">3.5X</strain>
    </source>
</reference>